<dbReference type="Pfam" id="PF00512">
    <property type="entry name" value="HisKA"/>
    <property type="match status" value="1"/>
</dbReference>
<dbReference type="InterPro" id="IPR004358">
    <property type="entry name" value="Sig_transdc_His_kin-like_C"/>
</dbReference>
<dbReference type="PANTHER" id="PTHR45436">
    <property type="entry name" value="SENSOR HISTIDINE KINASE YKOH"/>
    <property type="match status" value="1"/>
</dbReference>
<keyword evidence="8 11" id="KW-1133">Transmembrane helix</keyword>
<dbReference type="EMBL" id="BKAL01000003">
    <property type="protein sequence ID" value="GEP68320.1"/>
    <property type="molecule type" value="Genomic_DNA"/>
</dbReference>
<dbReference type="InterPro" id="IPR050428">
    <property type="entry name" value="TCS_sensor_his_kinase"/>
</dbReference>
<keyword evidence="9" id="KW-0902">Two-component regulatory system</keyword>
<accession>A0A512PAS9</accession>
<evidence type="ECO:0000256" key="8">
    <source>
        <dbReference type="ARBA" id="ARBA00022989"/>
    </source>
</evidence>
<dbReference type="Gene3D" id="3.30.565.10">
    <property type="entry name" value="Histidine kinase-like ATPase, C-terminal domain"/>
    <property type="match status" value="1"/>
</dbReference>
<keyword evidence="6 11" id="KW-0812">Transmembrane</keyword>
<dbReference type="GO" id="GO:0005886">
    <property type="term" value="C:plasma membrane"/>
    <property type="evidence" value="ECO:0007669"/>
    <property type="project" value="UniProtKB-SubCell"/>
</dbReference>
<dbReference type="CDD" id="cd00082">
    <property type="entry name" value="HisKA"/>
    <property type="match status" value="1"/>
</dbReference>
<keyword evidence="5" id="KW-0808">Transferase</keyword>
<evidence type="ECO:0000256" key="4">
    <source>
        <dbReference type="ARBA" id="ARBA00022553"/>
    </source>
</evidence>
<evidence type="ECO:0000259" key="12">
    <source>
        <dbReference type="PROSITE" id="PS50109"/>
    </source>
</evidence>
<dbReference type="InterPro" id="IPR036097">
    <property type="entry name" value="HisK_dim/P_sf"/>
</dbReference>
<dbReference type="PANTHER" id="PTHR45436:SF5">
    <property type="entry name" value="SENSOR HISTIDINE KINASE TRCS"/>
    <property type="match status" value="1"/>
</dbReference>
<evidence type="ECO:0000313" key="15">
    <source>
        <dbReference type="Proteomes" id="UP000321798"/>
    </source>
</evidence>
<dbReference type="SUPFAM" id="SSF55874">
    <property type="entry name" value="ATPase domain of HSP90 chaperone/DNA topoisomerase II/histidine kinase"/>
    <property type="match status" value="1"/>
</dbReference>
<dbReference type="SUPFAM" id="SSF47384">
    <property type="entry name" value="Homodimeric domain of signal transducing histidine kinase"/>
    <property type="match status" value="1"/>
</dbReference>
<dbReference type="Gene3D" id="6.10.340.10">
    <property type="match status" value="1"/>
</dbReference>
<dbReference type="EC" id="2.7.13.3" evidence="3"/>
<dbReference type="Proteomes" id="UP000321798">
    <property type="component" value="Unassembled WGS sequence"/>
</dbReference>
<dbReference type="RefSeq" id="WP_146952095.1">
    <property type="nucleotide sequence ID" value="NZ_BAABBJ010000009.1"/>
</dbReference>
<dbReference type="SMART" id="SM00388">
    <property type="entry name" value="HisKA"/>
    <property type="match status" value="1"/>
</dbReference>
<keyword evidence="4" id="KW-0597">Phosphoprotein</keyword>
<keyword evidence="15" id="KW-1185">Reference proteome</keyword>
<evidence type="ECO:0000313" key="14">
    <source>
        <dbReference type="EMBL" id="GEP68320.1"/>
    </source>
</evidence>
<keyword evidence="10 11" id="KW-0472">Membrane</keyword>
<dbReference type="CDD" id="cd06225">
    <property type="entry name" value="HAMP"/>
    <property type="match status" value="1"/>
</dbReference>
<evidence type="ECO:0000256" key="3">
    <source>
        <dbReference type="ARBA" id="ARBA00012438"/>
    </source>
</evidence>
<feature type="domain" description="HAMP" evidence="13">
    <location>
        <begin position="194"/>
        <end position="247"/>
    </location>
</feature>
<organism evidence="14 15">
    <name type="scientific">Cellulomonas soli</name>
    <dbReference type="NCBI Taxonomy" id="931535"/>
    <lineage>
        <taxon>Bacteria</taxon>
        <taxon>Bacillati</taxon>
        <taxon>Actinomycetota</taxon>
        <taxon>Actinomycetes</taxon>
        <taxon>Micrococcales</taxon>
        <taxon>Cellulomonadaceae</taxon>
        <taxon>Cellulomonas</taxon>
    </lineage>
</organism>
<evidence type="ECO:0000256" key="11">
    <source>
        <dbReference type="SAM" id="Phobius"/>
    </source>
</evidence>
<feature type="domain" description="Histidine kinase" evidence="12">
    <location>
        <begin position="255"/>
        <end position="470"/>
    </location>
</feature>
<gene>
    <name evidence="14" type="ORF">CSO01_10350</name>
</gene>
<reference evidence="14 15" key="1">
    <citation type="submission" date="2019-07" db="EMBL/GenBank/DDBJ databases">
        <title>Whole genome shotgun sequence of Cellulomonas soli NBRC 109434.</title>
        <authorList>
            <person name="Hosoyama A."/>
            <person name="Uohara A."/>
            <person name="Ohji S."/>
            <person name="Ichikawa N."/>
        </authorList>
    </citation>
    <scope>NUCLEOTIDE SEQUENCE [LARGE SCALE GENOMIC DNA]</scope>
    <source>
        <strain evidence="14 15">NBRC 109434</strain>
    </source>
</reference>
<dbReference type="AlphaFoldDB" id="A0A512PAS9"/>
<dbReference type="PROSITE" id="PS50109">
    <property type="entry name" value="HIS_KIN"/>
    <property type="match status" value="1"/>
</dbReference>
<dbReference type="OrthoDB" id="9786919at2"/>
<comment type="caution">
    <text evidence="14">The sequence shown here is derived from an EMBL/GenBank/DDBJ whole genome shotgun (WGS) entry which is preliminary data.</text>
</comment>
<dbReference type="InterPro" id="IPR005467">
    <property type="entry name" value="His_kinase_dom"/>
</dbReference>
<dbReference type="InterPro" id="IPR003660">
    <property type="entry name" value="HAMP_dom"/>
</dbReference>
<keyword evidence="7 14" id="KW-0418">Kinase</keyword>
<evidence type="ECO:0000256" key="2">
    <source>
        <dbReference type="ARBA" id="ARBA00004236"/>
    </source>
</evidence>
<evidence type="ECO:0000256" key="7">
    <source>
        <dbReference type="ARBA" id="ARBA00022777"/>
    </source>
</evidence>
<dbReference type="PRINTS" id="PR00344">
    <property type="entry name" value="BCTRLSENSOR"/>
</dbReference>
<protein>
    <recommendedName>
        <fullName evidence="3">histidine kinase</fullName>
        <ecNumber evidence="3">2.7.13.3</ecNumber>
    </recommendedName>
</protein>
<evidence type="ECO:0000256" key="9">
    <source>
        <dbReference type="ARBA" id="ARBA00023012"/>
    </source>
</evidence>
<evidence type="ECO:0000256" key="5">
    <source>
        <dbReference type="ARBA" id="ARBA00022679"/>
    </source>
</evidence>
<dbReference type="SUPFAM" id="SSF158472">
    <property type="entry name" value="HAMP domain-like"/>
    <property type="match status" value="1"/>
</dbReference>
<evidence type="ECO:0000259" key="13">
    <source>
        <dbReference type="PROSITE" id="PS50885"/>
    </source>
</evidence>
<dbReference type="InterPro" id="IPR036890">
    <property type="entry name" value="HATPase_C_sf"/>
</dbReference>
<feature type="transmembrane region" description="Helical" evidence="11">
    <location>
        <begin position="172"/>
        <end position="193"/>
    </location>
</feature>
<name>A0A512PAS9_9CELL</name>
<dbReference type="InterPro" id="IPR003661">
    <property type="entry name" value="HisK_dim/P_dom"/>
</dbReference>
<proteinExistence type="predicted"/>
<dbReference type="Gene3D" id="1.10.287.130">
    <property type="match status" value="1"/>
</dbReference>
<comment type="catalytic activity">
    <reaction evidence="1">
        <text>ATP + protein L-histidine = ADP + protein N-phospho-L-histidine.</text>
        <dbReference type="EC" id="2.7.13.3"/>
    </reaction>
</comment>
<evidence type="ECO:0000256" key="10">
    <source>
        <dbReference type="ARBA" id="ARBA00023136"/>
    </source>
</evidence>
<dbReference type="SMART" id="SM00304">
    <property type="entry name" value="HAMP"/>
    <property type="match status" value="2"/>
</dbReference>
<dbReference type="Pfam" id="PF02518">
    <property type="entry name" value="HATPase_c"/>
    <property type="match status" value="1"/>
</dbReference>
<comment type="subcellular location">
    <subcellularLocation>
        <location evidence="2">Cell membrane</location>
    </subcellularLocation>
</comment>
<dbReference type="Pfam" id="PF00672">
    <property type="entry name" value="HAMP"/>
    <property type="match status" value="1"/>
</dbReference>
<sequence length="470" mass="48225">MTGRPSGVRGWWGRSLRLRLTAVTAGLLCLALVAGAVALTAVLSRSRVAALDDIVRARATTVATLAAEDRMPDALPVAEPGEIVQVLDADGRVLATSPTASRTLPLLPLTELSRLAGDVPADQVALATTTASGYDGSARVAVVGVEVAGSPATVVASMPLQEVQGLLSALRVSLIGVVPVLTALLALAVWLALGRALHPVDQLRRAAEQVAVTGGPGALPVPRGDDELAALARTLNRMLDRLEEASARQRSFVADAAHELRSPIAALRAALDVARSHPDSYAPGELVEELAGEVARMQALVDDLLLLARVGSRPLRAARVDLREVVEQVLAAPGAPWTTVAAGVAGAAGTPGVTVQVIGDGVATADAGALARAVRNLVENAARHAASAVQVTLDAGRVIVDDDGSGIAEPDRERVFERFVRLDDSRQRGAGGAGLGLAIARELAREQGGDIALQPAPAGGLRAVLTVPRG</sequence>
<evidence type="ECO:0000256" key="1">
    <source>
        <dbReference type="ARBA" id="ARBA00000085"/>
    </source>
</evidence>
<dbReference type="GO" id="GO:0000155">
    <property type="term" value="F:phosphorelay sensor kinase activity"/>
    <property type="evidence" value="ECO:0007669"/>
    <property type="project" value="InterPro"/>
</dbReference>
<feature type="transmembrane region" description="Helical" evidence="11">
    <location>
        <begin position="20"/>
        <end position="43"/>
    </location>
</feature>
<dbReference type="InterPro" id="IPR003594">
    <property type="entry name" value="HATPase_dom"/>
</dbReference>
<dbReference type="SMART" id="SM00387">
    <property type="entry name" value="HATPase_c"/>
    <property type="match status" value="1"/>
</dbReference>
<dbReference type="PROSITE" id="PS50885">
    <property type="entry name" value="HAMP"/>
    <property type="match status" value="1"/>
</dbReference>
<evidence type="ECO:0000256" key="6">
    <source>
        <dbReference type="ARBA" id="ARBA00022692"/>
    </source>
</evidence>